<evidence type="ECO:0000313" key="2">
    <source>
        <dbReference type="Proteomes" id="UP000051236"/>
    </source>
</evidence>
<evidence type="ECO:0000313" key="1">
    <source>
        <dbReference type="EMBL" id="KRM31021.1"/>
    </source>
</evidence>
<dbReference type="EMBL" id="AZGA01000084">
    <property type="protein sequence ID" value="KRM31021.1"/>
    <property type="molecule type" value="Genomic_DNA"/>
</dbReference>
<dbReference type="RefSeq" id="WP_057002882.1">
    <property type="nucleotide sequence ID" value="NZ_AZGA01000084.1"/>
</dbReference>
<dbReference type="PATRIC" id="fig|1423734.3.peg.1037"/>
<gene>
    <name evidence="1" type="ORF">FC83_GL001022</name>
</gene>
<name>A0A0R1XMM6_9LACO</name>
<reference evidence="1 2" key="1">
    <citation type="journal article" date="2015" name="Genome Announc.">
        <title>Expanding the biotechnology potential of lactobacilli through comparative genomics of 213 strains and associated genera.</title>
        <authorList>
            <person name="Sun Z."/>
            <person name="Harris H.M."/>
            <person name="McCann A."/>
            <person name="Guo C."/>
            <person name="Argimon S."/>
            <person name="Zhang W."/>
            <person name="Yang X."/>
            <person name="Jeffery I.B."/>
            <person name="Cooney J.C."/>
            <person name="Kagawa T.F."/>
            <person name="Liu W."/>
            <person name="Song Y."/>
            <person name="Salvetti E."/>
            <person name="Wrobel A."/>
            <person name="Rasinkangas P."/>
            <person name="Parkhill J."/>
            <person name="Rea M.C."/>
            <person name="O'Sullivan O."/>
            <person name="Ritari J."/>
            <person name="Douillard F.P."/>
            <person name="Paul Ross R."/>
            <person name="Yang R."/>
            <person name="Briner A.E."/>
            <person name="Felis G.E."/>
            <person name="de Vos W.M."/>
            <person name="Barrangou R."/>
            <person name="Klaenhammer T.R."/>
            <person name="Caufield P.W."/>
            <person name="Cui Y."/>
            <person name="Zhang H."/>
            <person name="O'Toole P.W."/>
        </authorList>
    </citation>
    <scope>NUCLEOTIDE SEQUENCE [LARGE SCALE GENOMIC DNA]</scope>
    <source>
        <strain evidence="1 2">DSM 18527</strain>
    </source>
</reference>
<dbReference type="Proteomes" id="UP000051236">
    <property type="component" value="Unassembled WGS sequence"/>
</dbReference>
<protein>
    <submittedName>
        <fullName evidence="1">Uncharacterized protein</fullName>
    </submittedName>
</protein>
<proteinExistence type="predicted"/>
<keyword evidence="2" id="KW-1185">Reference proteome</keyword>
<comment type="caution">
    <text evidence="1">The sequence shown here is derived from an EMBL/GenBank/DDBJ whole genome shotgun (WGS) entry which is preliminary data.</text>
</comment>
<organism evidence="1 2">
    <name type="scientific">Agrilactobacillus composti DSM 18527 = JCM 14202</name>
    <dbReference type="NCBI Taxonomy" id="1423734"/>
    <lineage>
        <taxon>Bacteria</taxon>
        <taxon>Bacillati</taxon>
        <taxon>Bacillota</taxon>
        <taxon>Bacilli</taxon>
        <taxon>Lactobacillales</taxon>
        <taxon>Lactobacillaceae</taxon>
        <taxon>Agrilactobacillus</taxon>
    </lineage>
</organism>
<dbReference type="AlphaFoldDB" id="A0A0R1XMM6"/>
<sequence>MTKQDIEHRLSQELYTICDHFDIEIDDRQYTEDQYQDLKRTLLTLNEMGMDYEQMNKILAIGA</sequence>
<accession>A0A0R1XMM6</accession>